<evidence type="ECO:0000256" key="2">
    <source>
        <dbReference type="ARBA" id="ARBA00022692"/>
    </source>
</evidence>
<proteinExistence type="predicted"/>
<dbReference type="RefSeq" id="WP_084062723.1">
    <property type="nucleotide sequence ID" value="NZ_AVCH01000149.1"/>
</dbReference>
<sequence>MASEFLVALAEATLATSLALLAVLALRRPLRRLAGARLAYTAWAAVPLAGMAVLLPAAPAATATLALLPSPLRFAASDASLAVQQAGAASPWPTLWLAGALATALVFAARQWRFHRQLCERDAKDDDGGAPLGPAVIGLWRPRLVLPTDFTRRYSPEEQALVLEHERQHLRRGDLPAQALCSLLRCLFWFNPLLHLAAARFRLDQELACDAAVLARHPDARRRYGEVMLKTQLADFGLPLGCHWQSSHPLKERIAMLKLPLPTAGRARAASALIAASMALATFAAWAVQPSQPSPKPLQVALDEDVLTQPKYPAAAAESGIGGLVVLELLVGDDGVPREIKVKRSNPEGVFDAAALEAAWQWRFNAGRNGNRGQKVEGWIVVPVQFSPDGPPKEEAQSPRD</sequence>
<keyword evidence="8" id="KW-1185">Reference proteome</keyword>
<dbReference type="EMBL" id="AVCH01000149">
    <property type="protein sequence ID" value="KFN48550.1"/>
    <property type="molecule type" value="Genomic_DNA"/>
</dbReference>
<gene>
    <name evidence="7" type="ORF">N790_06300</name>
</gene>
<evidence type="ECO:0000256" key="4">
    <source>
        <dbReference type="ARBA" id="ARBA00023136"/>
    </source>
</evidence>
<dbReference type="Pfam" id="PF05569">
    <property type="entry name" value="Peptidase_M56"/>
    <property type="match status" value="1"/>
</dbReference>
<dbReference type="InterPro" id="IPR037682">
    <property type="entry name" value="TonB_C"/>
</dbReference>
<protein>
    <recommendedName>
        <fullName evidence="6">TonB C-terminal domain-containing protein</fullName>
    </recommendedName>
</protein>
<dbReference type="PROSITE" id="PS52015">
    <property type="entry name" value="TONB_CTD"/>
    <property type="match status" value="1"/>
</dbReference>
<dbReference type="Proteomes" id="UP000029392">
    <property type="component" value="Unassembled WGS sequence"/>
</dbReference>
<dbReference type="GO" id="GO:0055085">
    <property type="term" value="P:transmembrane transport"/>
    <property type="evidence" value="ECO:0007669"/>
    <property type="project" value="InterPro"/>
</dbReference>
<keyword evidence="4 5" id="KW-0472">Membrane</keyword>
<feature type="transmembrane region" description="Helical" evidence="5">
    <location>
        <begin position="269"/>
        <end position="288"/>
    </location>
</feature>
<evidence type="ECO:0000256" key="3">
    <source>
        <dbReference type="ARBA" id="ARBA00022989"/>
    </source>
</evidence>
<feature type="transmembrane region" description="Helical" evidence="5">
    <location>
        <begin position="6"/>
        <end position="26"/>
    </location>
</feature>
<dbReference type="PANTHER" id="PTHR34978">
    <property type="entry name" value="POSSIBLE SENSOR-TRANSDUCER PROTEIN BLAR"/>
    <property type="match status" value="1"/>
</dbReference>
<feature type="domain" description="TonB C-terminal" evidence="6">
    <location>
        <begin position="297"/>
        <end position="395"/>
    </location>
</feature>
<dbReference type="eggNOG" id="COG4219">
    <property type="taxonomic scope" value="Bacteria"/>
</dbReference>
<dbReference type="PATRIC" id="fig|1384054.3.peg.1229"/>
<comment type="caution">
    <text evidence="7">The sequence shown here is derived from an EMBL/GenBank/DDBJ whole genome shotgun (WGS) entry which is preliminary data.</text>
</comment>
<evidence type="ECO:0000259" key="6">
    <source>
        <dbReference type="PROSITE" id="PS52015"/>
    </source>
</evidence>
<feature type="transmembrane region" description="Helical" evidence="5">
    <location>
        <begin position="38"/>
        <end position="68"/>
    </location>
</feature>
<dbReference type="Pfam" id="PF03544">
    <property type="entry name" value="TonB_C"/>
    <property type="match status" value="1"/>
</dbReference>
<evidence type="ECO:0000313" key="7">
    <source>
        <dbReference type="EMBL" id="KFN48550.1"/>
    </source>
</evidence>
<dbReference type="InterPro" id="IPR052173">
    <property type="entry name" value="Beta-lactam_resp_regulator"/>
</dbReference>
<dbReference type="SUPFAM" id="SSF74653">
    <property type="entry name" value="TolA/TonB C-terminal domain"/>
    <property type="match status" value="1"/>
</dbReference>
<dbReference type="OrthoDB" id="1628901at2"/>
<dbReference type="InterPro" id="IPR008756">
    <property type="entry name" value="Peptidase_M56"/>
</dbReference>
<dbReference type="InterPro" id="IPR006260">
    <property type="entry name" value="TonB/TolA_C"/>
</dbReference>
<dbReference type="NCBIfam" id="TIGR01352">
    <property type="entry name" value="tonB_Cterm"/>
    <property type="match status" value="1"/>
</dbReference>
<dbReference type="AlphaFoldDB" id="A0A091BW29"/>
<dbReference type="GO" id="GO:0016020">
    <property type="term" value="C:membrane"/>
    <property type="evidence" value="ECO:0007669"/>
    <property type="project" value="UniProtKB-SubCell"/>
</dbReference>
<name>A0A091BW29_9GAMM</name>
<feature type="transmembrane region" description="Helical" evidence="5">
    <location>
        <begin position="88"/>
        <end position="108"/>
    </location>
</feature>
<evidence type="ECO:0000256" key="1">
    <source>
        <dbReference type="ARBA" id="ARBA00004167"/>
    </source>
</evidence>
<dbReference type="PANTHER" id="PTHR34978:SF3">
    <property type="entry name" value="SLR0241 PROTEIN"/>
    <property type="match status" value="1"/>
</dbReference>
<dbReference type="STRING" id="1384054.N790_06300"/>
<evidence type="ECO:0000256" key="5">
    <source>
        <dbReference type="SAM" id="Phobius"/>
    </source>
</evidence>
<reference evidence="7 8" key="1">
    <citation type="submission" date="2013-09" db="EMBL/GenBank/DDBJ databases">
        <title>Genome sequencing of Arenimonas malthae.</title>
        <authorList>
            <person name="Chen F."/>
            <person name="Wang G."/>
        </authorList>
    </citation>
    <scope>NUCLEOTIDE SEQUENCE [LARGE SCALE GENOMIC DNA]</scope>
    <source>
        <strain evidence="7 8">CC-JY-1</strain>
    </source>
</reference>
<accession>A0A091BW29</accession>
<evidence type="ECO:0000313" key="8">
    <source>
        <dbReference type="Proteomes" id="UP000029392"/>
    </source>
</evidence>
<keyword evidence="2 5" id="KW-0812">Transmembrane</keyword>
<keyword evidence="3 5" id="KW-1133">Transmembrane helix</keyword>
<dbReference type="Gene3D" id="3.30.1150.10">
    <property type="match status" value="1"/>
</dbReference>
<comment type="subcellular location">
    <subcellularLocation>
        <location evidence="1">Membrane</location>
        <topology evidence="1">Single-pass membrane protein</topology>
    </subcellularLocation>
</comment>
<organism evidence="7 8">
    <name type="scientific">Arenimonas malthae CC-JY-1</name>
    <dbReference type="NCBI Taxonomy" id="1384054"/>
    <lineage>
        <taxon>Bacteria</taxon>
        <taxon>Pseudomonadati</taxon>
        <taxon>Pseudomonadota</taxon>
        <taxon>Gammaproteobacteria</taxon>
        <taxon>Lysobacterales</taxon>
        <taxon>Lysobacteraceae</taxon>
        <taxon>Arenimonas</taxon>
    </lineage>
</organism>
<dbReference type="CDD" id="cd07341">
    <property type="entry name" value="M56_BlaR1_MecR1_like"/>
    <property type="match status" value="1"/>
</dbReference>